<dbReference type="EMBL" id="QGKW02001660">
    <property type="protein sequence ID" value="KAF2578800.1"/>
    <property type="molecule type" value="Genomic_DNA"/>
</dbReference>
<organism evidence="1 3">
    <name type="scientific">Brassica cretica</name>
    <name type="common">Mustard</name>
    <dbReference type="NCBI Taxonomy" id="69181"/>
    <lineage>
        <taxon>Eukaryota</taxon>
        <taxon>Viridiplantae</taxon>
        <taxon>Streptophyta</taxon>
        <taxon>Embryophyta</taxon>
        <taxon>Tracheophyta</taxon>
        <taxon>Spermatophyta</taxon>
        <taxon>Magnoliopsida</taxon>
        <taxon>eudicotyledons</taxon>
        <taxon>Gunneridae</taxon>
        <taxon>Pentapetalae</taxon>
        <taxon>rosids</taxon>
        <taxon>malvids</taxon>
        <taxon>Brassicales</taxon>
        <taxon>Brassicaceae</taxon>
        <taxon>Brassiceae</taxon>
        <taxon>Brassica</taxon>
    </lineage>
</organism>
<dbReference type="AlphaFoldDB" id="A0A8S9J8X9"/>
<dbReference type="Proteomes" id="UP000712281">
    <property type="component" value="Unassembled WGS sequence"/>
</dbReference>
<reference evidence="1" key="1">
    <citation type="submission" date="2019-12" db="EMBL/GenBank/DDBJ databases">
        <title>Genome sequencing and annotation of Brassica cretica.</title>
        <authorList>
            <person name="Studholme D.J."/>
            <person name="Sarris P.F."/>
        </authorList>
    </citation>
    <scope>NUCLEOTIDE SEQUENCE</scope>
    <source>
        <strain evidence="1">PFS-001/15</strain>
        <strain evidence="2">PFS-102/07</strain>
        <tissue evidence="1">Leaf</tissue>
    </source>
</reference>
<name>A0A8S9J8X9_BRACR</name>
<gene>
    <name evidence="1" type="ORF">F2Q68_00002151</name>
    <name evidence="2" type="ORF">F2Q70_00009065</name>
</gene>
<evidence type="ECO:0000313" key="3">
    <source>
        <dbReference type="Proteomes" id="UP000712281"/>
    </source>
</evidence>
<protein>
    <submittedName>
        <fullName evidence="1">Uncharacterized protein</fullName>
    </submittedName>
</protein>
<sequence>MSGRKKCLPSFKERNKLVTFFRDRKCATWKRTKSGRCGGRQRVGDVQEERGLGDVEEDRECRRLVTLSSSPVFSVLVSCAFPKNFFVNH</sequence>
<accession>A0A8S9J8X9</accession>
<evidence type="ECO:0000313" key="1">
    <source>
        <dbReference type="EMBL" id="KAF2578800.1"/>
    </source>
</evidence>
<dbReference type="EMBL" id="QGKY02000089">
    <property type="protein sequence ID" value="KAF2611908.1"/>
    <property type="molecule type" value="Genomic_DNA"/>
</dbReference>
<evidence type="ECO:0000313" key="2">
    <source>
        <dbReference type="EMBL" id="KAF2611908.1"/>
    </source>
</evidence>
<comment type="caution">
    <text evidence="1">The sequence shown here is derived from an EMBL/GenBank/DDBJ whole genome shotgun (WGS) entry which is preliminary data.</text>
</comment>
<proteinExistence type="predicted"/>